<organism evidence="1 2">
    <name type="scientific">Streptomyces ipomoeae</name>
    <dbReference type="NCBI Taxonomy" id="103232"/>
    <lineage>
        <taxon>Bacteria</taxon>
        <taxon>Bacillati</taxon>
        <taxon>Actinomycetota</taxon>
        <taxon>Actinomycetes</taxon>
        <taxon>Kitasatosporales</taxon>
        <taxon>Streptomycetaceae</taxon>
        <taxon>Streptomyces</taxon>
    </lineage>
</organism>
<accession>A0AAE8W2D4</accession>
<dbReference type="AlphaFoldDB" id="A0AAE8W2D4"/>
<gene>
    <name evidence="1" type="ORF">Sipo8835_16125</name>
</gene>
<protein>
    <submittedName>
        <fullName evidence="1">Uncharacterized protein</fullName>
    </submittedName>
</protein>
<comment type="caution">
    <text evidence="1">The sequence shown here is derived from an EMBL/GenBank/DDBJ whole genome shotgun (WGS) entry which is preliminary data.</text>
</comment>
<dbReference type="Proteomes" id="UP000318720">
    <property type="component" value="Unassembled WGS sequence"/>
</dbReference>
<name>A0AAE8W2D4_9ACTN</name>
<dbReference type="EMBL" id="SPAZ01000142">
    <property type="protein sequence ID" value="TQE34045.1"/>
    <property type="molecule type" value="Genomic_DNA"/>
</dbReference>
<dbReference type="RefSeq" id="WP_141582591.1">
    <property type="nucleotide sequence ID" value="NZ_SPAY01000012.1"/>
</dbReference>
<reference evidence="1 2" key="1">
    <citation type="submission" date="2019-03" db="EMBL/GenBank/DDBJ databases">
        <title>Comparative genomic analyses of the sweetpotato soil rot pathogen, Streptomyces ipomoeae.</title>
        <authorList>
            <person name="Ruschel Soares N."/>
            <person name="Badger J.H."/>
            <person name="Huguet-Tapia J.C."/>
            <person name="Clark C.A."/>
            <person name="Pettis G.S."/>
        </authorList>
    </citation>
    <scope>NUCLEOTIDE SEQUENCE [LARGE SCALE GENOMIC DNA]</scope>
    <source>
        <strain evidence="1 2">88-35</strain>
    </source>
</reference>
<proteinExistence type="predicted"/>
<evidence type="ECO:0000313" key="2">
    <source>
        <dbReference type="Proteomes" id="UP000318720"/>
    </source>
</evidence>
<evidence type="ECO:0000313" key="1">
    <source>
        <dbReference type="EMBL" id="TQE34045.1"/>
    </source>
</evidence>
<sequence length="226" mass="24365">MSKRLLYKGLPVPCIAAWSGERLPQPPVVLAKDGIAFADGVAANGNAEGRDQAGALWQRWALRRGDGVPEFNAVHGPRQRQAMRKLLCQVCGGPSDENEQGRLWLLEDYRGVEGWPEREVTTHPLVCLACAPVAARRCPHLKNKVVAVRAGQVALDGVYGKVYSRGTGPLPVLDETTTVFARDWRVRWMVAGQLAATLMDVTIVDLPGAGIEPAGRTAPGRADSVA</sequence>